<keyword evidence="1" id="KW-0812">Transmembrane</keyword>
<feature type="transmembrane region" description="Helical" evidence="1">
    <location>
        <begin position="30"/>
        <end position="54"/>
    </location>
</feature>
<proteinExistence type="predicted"/>
<evidence type="ECO:0000313" key="3">
    <source>
        <dbReference type="Proteomes" id="UP000596977"/>
    </source>
</evidence>
<organism evidence="2 3">
    <name type="scientific">Pelagibacterium lentulum</name>
    <dbReference type="NCBI Taxonomy" id="2029865"/>
    <lineage>
        <taxon>Bacteria</taxon>
        <taxon>Pseudomonadati</taxon>
        <taxon>Pseudomonadota</taxon>
        <taxon>Alphaproteobacteria</taxon>
        <taxon>Hyphomicrobiales</taxon>
        <taxon>Devosiaceae</taxon>
        <taxon>Pelagibacterium</taxon>
    </lineage>
</organism>
<dbReference type="RefSeq" id="WP_127071447.1">
    <property type="nucleotide sequence ID" value="NZ_BMKB01000011.1"/>
</dbReference>
<name>A0A916W414_9HYPH</name>
<dbReference type="AlphaFoldDB" id="A0A916W414"/>
<dbReference type="Proteomes" id="UP000596977">
    <property type="component" value="Unassembled WGS sequence"/>
</dbReference>
<comment type="caution">
    <text evidence="2">The sequence shown here is derived from an EMBL/GenBank/DDBJ whole genome shotgun (WGS) entry which is preliminary data.</text>
</comment>
<evidence type="ECO:0000256" key="1">
    <source>
        <dbReference type="SAM" id="Phobius"/>
    </source>
</evidence>
<keyword evidence="1" id="KW-1133">Transmembrane helix</keyword>
<reference evidence="2 3" key="1">
    <citation type="journal article" date="2014" name="Int. J. Syst. Evol. Microbiol.">
        <title>Complete genome sequence of Corynebacterium casei LMG S-19264T (=DSM 44701T), isolated from a smear-ripened cheese.</title>
        <authorList>
            <consortium name="US DOE Joint Genome Institute (JGI-PGF)"/>
            <person name="Walter F."/>
            <person name="Albersmeier A."/>
            <person name="Kalinowski J."/>
            <person name="Ruckert C."/>
        </authorList>
    </citation>
    <scope>NUCLEOTIDE SEQUENCE [LARGE SCALE GENOMIC DNA]</scope>
    <source>
        <strain evidence="2 3">CGMCC 1.15896</strain>
    </source>
</reference>
<protein>
    <submittedName>
        <fullName evidence="2">Uncharacterized protein</fullName>
    </submittedName>
</protein>
<keyword evidence="1" id="KW-0472">Membrane</keyword>
<accession>A0A916W414</accession>
<keyword evidence="3" id="KW-1185">Reference proteome</keyword>
<evidence type="ECO:0000313" key="2">
    <source>
        <dbReference type="EMBL" id="GGA64092.1"/>
    </source>
</evidence>
<gene>
    <name evidence="2" type="ORF">GCM10011499_38140</name>
</gene>
<sequence>MPFKLMIAGVLFFAVLAAISEYAATFAQGWLLASIIIAKWTYTAFIALFVLIPLEKAKR</sequence>
<dbReference type="EMBL" id="BMKB01000011">
    <property type="protein sequence ID" value="GGA64092.1"/>
    <property type="molecule type" value="Genomic_DNA"/>
</dbReference>